<evidence type="ECO:0000313" key="2">
    <source>
        <dbReference type="EMBL" id="MFC4668613.1"/>
    </source>
</evidence>
<gene>
    <name evidence="2" type="ORF">ACFO5X_08620</name>
</gene>
<dbReference type="SMART" id="SM00306">
    <property type="entry name" value="HintN"/>
    <property type="match status" value="1"/>
</dbReference>
<feature type="domain" description="Hint" evidence="1">
    <location>
        <begin position="147"/>
        <end position="256"/>
    </location>
</feature>
<evidence type="ECO:0000313" key="3">
    <source>
        <dbReference type="Proteomes" id="UP001595973"/>
    </source>
</evidence>
<dbReference type="InterPro" id="IPR006141">
    <property type="entry name" value="Intein_N"/>
</dbReference>
<dbReference type="CDD" id="cd00081">
    <property type="entry name" value="Hint"/>
    <property type="match status" value="1"/>
</dbReference>
<evidence type="ECO:0000259" key="1">
    <source>
        <dbReference type="SMART" id="SM00306"/>
    </source>
</evidence>
<dbReference type="Gene3D" id="2.170.16.10">
    <property type="entry name" value="Hedgehog/Intein (Hint) domain"/>
    <property type="match status" value="1"/>
</dbReference>
<dbReference type="Proteomes" id="UP001595973">
    <property type="component" value="Unassembled WGS sequence"/>
</dbReference>
<dbReference type="SUPFAM" id="SSF51294">
    <property type="entry name" value="Hedgehog/intein (Hint) domain"/>
    <property type="match status" value="1"/>
</dbReference>
<dbReference type="RefSeq" id="WP_380716936.1">
    <property type="nucleotide sequence ID" value="NZ_JBHSGI010000005.1"/>
</dbReference>
<dbReference type="Pfam" id="PF13403">
    <property type="entry name" value="Hint_2"/>
    <property type="match status" value="1"/>
</dbReference>
<dbReference type="PROSITE" id="PS50817">
    <property type="entry name" value="INTEIN_N_TER"/>
    <property type="match status" value="1"/>
</dbReference>
<dbReference type="InterPro" id="IPR036844">
    <property type="entry name" value="Hint_dom_sf"/>
</dbReference>
<protein>
    <submittedName>
        <fullName evidence="2">Hint domain-containing protein</fullName>
    </submittedName>
</protein>
<organism evidence="2 3">
    <name type="scientific">Seohaeicola nanhaiensis</name>
    <dbReference type="NCBI Taxonomy" id="1387282"/>
    <lineage>
        <taxon>Bacteria</taxon>
        <taxon>Pseudomonadati</taxon>
        <taxon>Pseudomonadota</taxon>
        <taxon>Alphaproteobacteria</taxon>
        <taxon>Rhodobacterales</taxon>
        <taxon>Roseobacteraceae</taxon>
        <taxon>Seohaeicola</taxon>
    </lineage>
</organism>
<keyword evidence="3" id="KW-1185">Reference proteome</keyword>
<dbReference type="InterPro" id="IPR028992">
    <property type="entry name" value="Hedgehog/Intein_dom"/>
</dbReference>
<dbReference type="InterPro" id="IPR003587">
    <property type="entry name" value="Hint_dom_N"/>
</dbReference>
<accession>A0ABV9KF26</accession>
<reference evidence="3" key="1">
    <citation type="journal article" date="2019" name="Int. J. Syst. Evol. Microbiol.">
        <title>The Global Catalogue of Microorganisms (GCM) 10K type strain sequencing project: providing services to taxonomists for standard genome sequencing and annotation.</title>
        <authorList>
            <consortium name="The Broad Institute Genomics Platform"/>
            <consortium name="The Broad Institute Genome Sequencing Center for Infectious Disease"/>
            <person name="Wu L."/>
            <person name="Ma J."/>
        </authorList>
    </citation>
    <scope>NUCLEOTIDE SEQUENCE [LARGE SCALE GENOMIC DNA]</scope>
    <source>
        <strain evidence="3">CGMCC 4.7283</strain>
    </source>
</reference>
<sequence length="331" mass="35877">MNQPATERQIQNVLALAAGDIRVTTGVNQGDALSILDEIEVDDIYHLADDAPLRRLALDIPAQGGIRIAPGTEAGQPGAALHLDGALVLMAPDGRTLDAIVLVEVDADSAIAAIYLLPLARLHPRTPYRVISKDRDELRRRFAQAACASFTRGTRITLASGAQVPIEDLRPGDRVLTRDDGAQAVRWIGQTTLRATGEFAPVRIRAGALNNAADLIVSPSHRLFVYQRTDRIGAGRAELLVQARHLVNGDSVIRMDGGFVDYVQLIFDRHHIVYAEGIAAESTLIEPRTLPALPAELLAGHRARRTHGLDVQQSLLDRPDAIDLLRRASTS</sequence>
<proteinExistence type="predicted"/>
<dbReference type="EMBL" id="JBHSGI010000005">
    <property type="protein sequence ID" value="MFC4668613.1"/>
    <property type="molecule type" value="Genomic_DNA"/>
</dbReference>
<name>A0ABV9KF26_9RHOB</name>
<comment type="caution">
    <text evidence="2">The sequence shown here is derived from an EMBL/GenBank/DDBJ whole genome shotgun (WGS) entry which is preliminary data.</text>
</comment>